<feature type="modified residue" description="4-aspartylphosphate" evidence="15">
    <location>
        <position position="742"/>
    </location>
</feature>
<protein>
    <recommendedName>
        <fullName evidence="3">histidine kinase</fullName>
        <ecNumber evidence="3">2.7.13.3</ecNumber>
    </recommendedName>
</protein>
<keyword evidence="8" id="KW-0547">Nucleotide-binding</keyword>
<evidence type="ECO:0000256" key="1">
    <source>
        <dbReference type="ARBA" id="ARBA00000085"/>
    </source>
</evidence>
<reference evidence="21" key="3">
    <citation type="submission" date="2023-06" db="EMBL/GenBank/DDBJ databases">
        <authorList>
            <person name="Sun Q."/>
            <person name="Zhou Y."/>
        </authorList>
    </citation>
    <scope>NUCLEOTIDE SEQUENCE</scope>
    <source>
        <strain evidence="21">CGMCC 1.10859</strain>
    </source>
</reference>
<evidence type="ECO:0000313" key="24">
    <source>
        <dbReference type="Proteomes" id="UP000634647"/>
    </source>
</evidence>
<dbReference type="PANTHER" id="PTHR45339">
    <property type="entry name" value="HYBRID SIGNAL TRANSDUCTION HISTIDINE KINASE J"/>
    <property type="match status" value="1"/>
</dbReference>
<organism evidence="21 24">
    <name type="scientific">Allgaiera indica</name>
    <dbReference type="NCBI Taxonomy" id="765699"/>
    <lineage>
        <taxon>Bacteria</taxon>
        <taxon>Pseudomonadati</taxon>
        <taxon>Pseudomonadota</taxon>
        <taxon>Alphaproteobacteria</taxon>
        <taxon>Rhodobacterales</taxon>
        <taxon>Paracoccaceae</taxon>
        <taxon>Allgaiera</taxon>
    </lineage>
</organism>
<dbReference type="SUPFAM" id="SSF52172">
    <property type="entry name" value="CheY-like"/>
    <property type="match status" value="1"/>
</dbReference>
<dbReference type="InterPro" id="IPR036890">
    <property type="entry name" value="HATPase_C_sf"/>
</dbReference>
<feature type="domain" description="HPt" evidence="20">
    <location>
        <begin position="905"/>
        <end position="1004"/>
    </location>
</feature>
<gene>
    <name evidence="21" type="ORF">GCM10008024_40520</name>
    <name evidence="22" type="ORF">SAMN05444006_1402</name>
</gene>
<dbReference type="RefSeq" id="WP_051645960.1">
    <property type="nucleotide sequence ID" value="NZ_BNAB01000040.1"/>
</dbReference>
<evidence type="ECO:0000313" key="22">
    <source>
        <dbReference type="EMBL" id="SDX89977.1"/>
    </source>
</evidence>
<feature type="transmembrane region" description="Helical" evidence="17">
    <location>
        <begin position="12"/>
        <end position="35"/>
    </location>
</feature>
<evidence type="ECO:0000256" key="14">
    <source>
        <dbReference type="PROSITE-ProRule" id="PRU00110"/>
    </source>
</evidence>
<dbReference type="GO" id="GO:0005524">
    <property type="term" value="F:ATP binding"/>
    <property type="evidence" value="ECO:0007669"/>
    <property type="project" value="UniProtKB-KW"/>
</dbReference>
<keyword evidence="9 22" id="KW-0418">Kinase</keyword>
<dbReference type="InterPro" id="IPR011006">
    <property type="entry name" value="CheY-like_superfamily"/>
</dbReference>
<evidence type="ECO:0000313" key="21">
    <source>
        <dbReference type="EMBL" id="GHE06363.1"/>
    </source>
</evidence>
<evidence type="ECO:0000259" key="18">
    <source>
        <dbReference type="PROSITE" id="PS50109"/>
    </source>
</evidence>
<evidence type="ECO:0000256" key="16">
    <source>
        <dbReference type="SAM" id="MobiDB-lite"/>
    </source>
</evidence>
<name>A0AAN4UV60_9RHOB</name>
<keyword evidence="23" id="KW-1185">Reference proteome</keyword>
<evidence type="ECO:0000256" key="6">
    <source>
        <dbReference type="ARBA" id="ARBA00022679"/>
    </source>
</evidence>
<sequence>MVTDTTSNTRAVRLQLLGLGAAVLLVLATLSFSAYRSYGEHESLVKSDKRDFAVRVRADMDAVYVQVKDLFSFVAAGAQDRIERKLSKASRWSPYMTELGYFTSDRPQQVVTAVGEPTLQLASGPELDALIDRLRDIEGRLYAVQPANFENLFARLGDERLFVMQAMAPVDAMGAVTVVYAAIDLQSMLEAASANLMTSALHHATLAVDGQKSRLSFATGGESIMESILPPRVLPTDVALTGNASLHAMLRERTGSLGLFMATMAGLFIVALAATVGLLFYLRFQRRVRQRLRETLEHAEQANETKSEFLANMSHEIRTPLNGILGMAELLSRGTLSGDNRRYVRQIQASGKVLLSLLNDILDLSKLEKGQLAIDPVRTALPPLLQDIANFYAPLAQEKNLSLLMEIDPDLPPYVQVDPTRLRQMLGNLLSNAIKFTEKGEVVLSIHARPPSETGAQRIFDFSVSDTGIGISDENVSKLFSRFSQAEGSTTRLYGGTGLGLAICKDICEQMRGTIGLQSTLGKGSTFSFSLPLKVEEGGMEPVEVRSRIAVVTHSPTLTRILESSLRRFGIEHQLFTFNQALQAQLRKAQEGGERFDGLIIDEGSDIHRAKAIMRSLQSDPATRHMWYLLLGEKQTNRSYRDFDAVVTKPFLACNLADSILRAGTDDAETTPACFEARSGECRRGTTGFRGRNCLLVDDNYVNLLFGEEVLQGLGFTVKTAVNGRKAVDAACAEAFDVIFMDCRMPIMDGYQATAELRKLMASGTLKRAPIIAVTANALKGDRERCLEAGMDGFLTKPLMINDLENTLAELLPPDEGETPDEPARAAIQPITENPMPSQTPRAETPAANPPPKSAPPRAPAAVPVAPAATGSRTAGGTKSATTQATAGEKVPLVDVGAFEATRAVVGKFDMLIEFYLKDTAGYLAAIRETLAMGKIEDAVLPAHSIKSSSRTIGAQGMAKLSEYLEYQARQPEAADPAVLGRLREKMEYVFALTERRIEQLMASDASGAA</sequence>
<dbReference type="GO" id="GO:0000155">
    <property type="term" value="F:phosphorelay sensor kinase activity"/>
    <property type="evidence" value="ECO:0007669"/>
    <property type="project" value="InterPro"/>
</dbReference>
<evidence type="ECO:0000259" key="19">
    <source>
        <dbReference type="PROSITE" id="PS50110"/>
    </source>
</evidence>
<feature type="region of interest" description="Disordered" evidence="16">
    <location>
        <begin position="831"/>
        <end position="885"/>
    </location>
</feature>
<dbReference type="SUPFAM" id="SSF47226">
    <property type="entry name" value="Histidine-containing phosphotransfer domain, HPT domain"/>
    <property type="match status" value="1"/>
</dbReference>
<evidence type="ECO:0000256" key="9">
    <source>
        <dbReference type="ARBA" id="ARBA00022777"/>
    </source>
</evidence>
<feature type="modified residue" description="Phosphohistidine" evidence="14">
    <location>
        <position position="944"/>
    </location>
</feature>
<feature type="compositionally biased region" description="Polar residues" evidence="16">
    <location>
        <begin position="871"/>
        <end position="885"/>
    </location>
</feature>
<dbReference type="PROSITE" id="PS50894">
    <property type="entry name" value="HPT"/>
    <property type="match status" value="1"/>
</dbReference>
<dbReference type="CDD" id="cd16922">
    <property type="entry name" value="HATPase_EvgS-ArcB-TorS-like"/>
    <property type="match status" value="1"/>
</dbReference>
<evidence type="ECO:0000256" key="12">
    <source>
        <dbReference type="ARBA" id="ARBA00023012"/>
    </source>
</evidence>
<dbReference type="Pfam" id="PF00072">
    <property type="entry name" value="Response_reg"/>
    <property type="match status" value="1"/>
</dbReference>
<dbReference type="SUPFAM" id="SSF55874">
    <property type="entry name" value="ATPase domain of HSP90 chaperone/DNA topoisomerase II/histidine kinase"/>
    <property type="match status" value="1"/>
</dbReference>
<feature type="domain" description="Response regulatory" evidence="19">
    <location>
        <begin position="693"/>
        <end position="812"/>
    </location>
</feature>
<dbReference type="Proteomes" id="UP000634647">
    <property type="component" value="Unassembled WGS sequence"/>
</dbReference>
<dbReference type="InterPro" id="IPR005467">
    <property type="entry name" value="His_kinase_dom"/>
</dbReference>
<keyword evidence="5 15" id="KW-0597">Phosphoprotein</keyword>
<comment type="subcellular location">
    <subcellularLocation>
        <location evidence="2">Cell membrane</location>
        <topology evidence="2">Multi-pass membrane protein</topology>
    </subcellularLocation>
</comment>
<keyword evidence="6" id="KW-0808">Transferase</keyword>
<dbReference type="InterPro" id="IPR001789">
    <property type="entry name" value="Sig_transdc_resp-reg_receiver"/>
</dbReference>
<evidence type="ECO:0000256" key="11">
    <source>
        <dbReference type="ARBA" id="ARBA00022989"/>
    </source>
</evidence>
<dbReference type="Gene3D" id="1.10.287.130">
    <property type="match status" value="1"/>
</dbReference>
<dbReference type="FunFam" id="3.30.565.10:FF:000010">
    <property type="entry name" value="Sensor histidine kinase RcsC"/>
    <property type="match status" value="1"/>
</dbReference>
<keyword evidence="13 17" id="KW-0472">Membrane</keyword>
<dbReference type="SMART" id="SM00388">
    <property type="entry name" value="HisKA"/>
    <property type="match status" value="1"/>
</dbReference>
<dbReference type="SUPFAM" id="SSF47384">
    <property type="entry name" value="Homodimeric domain of signal transducing histidine kinase"/>
    <property type="match status" value="1"/>
</dbReference>
<dbReference type="PROSITE" id="PS50109">
    <property type="entry name" value="HIS_KIN"/>
    <property type="match status" value="1"/>
</dbReference>
<dbReference type="FunFam" id="1.10.287.130:FF:000004">
    <property type="entry name" value="Ethylene receptor 1"/>
    <property type="match status" value="1"/>
</dbReference>
<dbReference type="Gene3D" id="3.30.565.10">
    <property type="entry name" value="Histidine kinase-like ATPase, C-terminal domain"/>
    <property type="match status" value="1"/>
</dbReference>
<dbReference type="CDD" id="cd17546">
    <property type="entry name" value="REC_hyHK_CKI1_RcsC-like"/>
    <property type="match status" value="1"/>
</dbReference>
<dbReference type="InterPro" id="IPR003661">
    <property type="entry name" value="HisK_dim/P_dom"/>
</dbReference>
<feature type="domain" description="Histidine kinase" evidence="18">
    <location>
        <begin position="312"/>
        <end position="535"/>
    </location>
</feature>
<dbReference type="Pfam" id="PF00512">
    <property type="entry name" value="HisKA"/>
    <property type="match status" value="1"/>
</dbReference>
<feature type="transmembrane region" description="Helical" evidence="17">
    <location>
        <begin position="161"/>
        <end position="183"/>
    </location>
</feature>
<evidence type="ECO:0000256" key="4">
    <source>
        <dbReference type="ARBA" id="ARBA00022475"/>
    </source>
</evidence>
<dbReference type="EMBL" id="FNOB01000040">
    <property type="protein sequence ID" value="SDX89977.1"/>
    <property type="molecule type" value="Genomic_DNA"/>
</dbReference>
<dbReference type="Pfam" id="PF02518">
    <property type="entry name" value="HATPase_c"/>
    <property type="match status" value="1"/>
</dbReference>
<dbReference type="EMBL" id="BNAB01000040">
    <property type="protein sequence ID" value="GHE06363.1"/>
    <property type="molecule type" value="Genomic_DNA"/>
</dbReference>
<comment type="catalytic activity">
    <reaction evidence="1">
        <text>ATP + protein L-histidine = ADP + protein N-phospho-L-histidine.</text>
        <dbReference type="EC" id="2.7.13.3"/>
    </reaction>
</comment>
<dbReference type="InterPro" id="IPR003594">
    <property type="entry name" value="HATPase_dom"/>
</dbReference>
<feature type="compositionally biased region" description="Pro residues" evidence="16">
    <location>
        <begin position="848"/>
        <end position="859"/>
    </location>
</feature>
<evidence type="ECO:0000256" key="2">
    <source>
        <dbReference type="ARBA" id="ARBA00004651"/>
    </source>
</evidence>
<keyword evidence="4" id="KW-1003">Cell membrane</keyword>
<dbReference type="PROSITE" id="PS50110">
    <property type="entry name" value="RESPONSE_REGULATORY"/>
    <property type="match status" value="1"/>
</dbReference>
<dbReference type="Gene3D" id="3.40.50.2300">
    <property type="match status" value="1"/>
</dbReference>
<dbReference type="Pfam" id="PF01627">
    <property type="entry name" value="Hpt"/>
    <property type="match status" value="1"/>
</dbReference>
<evidence type="ECO:0000256" key="3">
    <source>
        <dbReference type="ARBA" id="ARBA00012438"/>
    </source>
</evidence>
<evidence type="ECO:0000256" key="13">
    <source>
        <dbReference type="ARBA" id="ARBA00023136"/>
    </source>
</evidence>
<feature type="compositionally biased region" description="Low complexity" evidence="16">
    <location>
        <begin position="860"/>
        <end position="869"/>
    </location>
</feature>
<keyword evidence="12" id="KW-0902">Two-component regulatory system</keyword>
<keyword evidence="7 17" id="KW-0812">Transmembrane</keyword>
<proteinExistence type="predicted"/>
<accession>A0AAN4UV60</accession>
<evidence type="ECO:0000256" key="17">
    <source>
        <dbReference type="SAM" id="Phobius"/>
    </source>
</evidence>
<evidence type="ECO:0000313" key="23">
    <source>
        <dbReference type="Proteomes" id="UP000199541"/>
    </source>
</evidence>
<feature type="compositionally biased region" description="Polar residues" evidence="16">
    <location>
        <begin position="831"/>
        <end position="842"/>
    </location>
</feature>
<dbReference type="InterPro" id="IPR004358">
    <property type="entry name" value="Sig_transdc_His_kin-like_C"/>
</dbReference>
<dbReference type="EC" id="2.7.13.3" evidence="3"/>
<evidence type="ECO:0000259" key="20">
    <source>
        <dbReference type="PROSITE" id="PS50894"/>
    </source>
</evidence>
<keyword evidence="11 17" id="KW-1133">Transmembrane helix</keyword>
<keyword evidence="10" id="KW-0067">ATP-binding</keyword>
<dbReference type="AlphaFoldDB" id="A0AAN4UV60"/>
<evidence type="ECO:0000256" key="7">
    <source>
        <dbReference type="ARBA" id="ARBA00022692"/>
    </source>
</evidence>
<dbReference type="InterPro" id="IPR036641">
    <property type="entry name" value="HPT_dom_sf"/>
</dbReference>
<dbReference type="Gene3D" id="1.20.120.160">
    <property type="entry name" value="HPT domain"/>
    <property type="match status" value="1"/>
</dbReference>
<dbReference type="PANTHER" id="PTHR45339:SF1">
    <property type="entry name" value="HYBRID SIGNAL TRANSDUCTION HISTIDINE KINASE J"/>
    <property type="match status" value="1"/>
</dbReference>
<dbReference type="CDD" id="cd00082">
    <property type="entry name" value="HisKA"/>
    <property type="match status" value="1"/>
</dbReference>
<dbReference type="InterPro" id="IPR036097">
    <property type="entry name" value="HisK_dim/P_sf"/>
</dbReference>
<feature type="transmembrane region" description="Helical" evidence="17">
    <location>
        <begin position="259"/>
        <end position="282"/>
    </location>
</feature>
<dbReference type="GO" id="GO:0005886">
    <property type="term" value="C:plasma membrane"/>
    <property type="evidence" value="ECO:0007669"/>
    <property type="project" value="UniProtKB-SubCell"/>
</dbReference>
<evidence type="ECO:0000256" key="5">
    <source>
        <dbReference type="ARBA" id="ARBA00022553"/>
    </source>
</evidence>
<dbReference type="PRINTS" id="PR00344">
    <property type="entry name" value="BCTRLSENSOR"/>
</dbReference>
<dbReference type="Proteomes" id="UP000199541">
    <property type="component" value="Unassembled WGS sequence"/>
</dbReference>
<dbReference type="SMART" id="SM00448">
    <property type="entry name" value="REC"/>
    <property type="match status" value="1"/>
</dbReference>
<reference evidence="22 23" key="2">
    <citation type="submission" date="2016-10" db="EMBL/GenBank/DDBJ databases">
        <authorList>
            <person name="Varghese N."/>
            <person name="Submissions S."/>
        </authorList>
    </citation>
    <scope>NUCLEOTIDE SEQUENCE [LARGE SCALE GENOMIC DNA]</scope>
    <source>
        <strain evidence="22 23">DSM 24802</strain>
    </source>
</reference>
<comment type="caution">
    <text evidence="21">The sequence shown here is derived from an EMBL/GenBank/DDBJ whole genome shotgun (WGS) entry which is preliminary data.</text>
</comment>
<dbReference type="SMART" id="SM00387">
    <property type="entry name" value="HATPase_c"/>
    <property type="match status" value="1"/>
</dbReference>
<dbReference type="InterPro" id="IPR008207">
    <property type="entry name" value="Sig_transdc_His_kin_Hpt_dom"/>
</dbReference>
<evidence type="ECO:0000256" key="8">
    <source>
        <dbReference type="ARBA" id="ARBA00022741"/>
    </source>
</evidence>
<evidence type="ECO:0000256" key="15">
    <source>
        <dbReference type="PROSITE-ProRule" id="PRU00169"/>
    </source>
</evidence>
<reference evidence="21" key="1">
    <citation type="journal article" date="2014" name="Int. J. Syst. Evol. Microbiol.">
        <title>Complete genome sequence of Corynebacterium casei LMG S-19264T (=DSM 44701T), isolated from a smear-ripened cheese.</title>
        <authorList>
            <consortium name="US DOE Joint Genome Institute (JGI-PGF)"/>
            <person name="Walter F."/>
            <person name="Albersmeier A."/>
            <person name="Kalinowski J."/>
            <person name="Ruckert C."/>
        </authorList>
    </citation>
    <scope>NUCLEOTIDE SEQUENCE</scope>
    <source>
        <strain evidence="21">CGMCC 1.10859</strain>
    </source>
</reference>
<evidence type="ECO:0000256" key="10">
    <source>
        <dbReference type="ARBA" id="ARBA00022840"/>
    </source>
</evidence>